<keyword evidence="2" id="KW-0175">Coiled coil</keyword>
<proteinExistence type="predicted"/>
<feature type="chain" id="PRO_5047006971" evidence="3">
    <location>
        <begin position="18"/>
        <end position="414"/>
    </location>
</feature>
<protein>
    <submittedName>
        <fullName evidence="5">CHAP domain-containing protein</fullName>
    </submittedName>
</protein>
<reference evidence="6" key="1">
    <citation type="submission" date="2018-09" db="EMBL/GenBank/DDBJ databases">
        <title>Complete genome sequence of Streptococcus sp. KCOM 2890 (=JS71).</title>
        <authorList>
            <person name="Kook J.-K."/>
            <person name="Park S.-N."/>
            <person name="Lim Y.K."/>
        </authorList>
    </citation>
    <scope>NUCLEOTIDE SEQUENCE [LARGE SCALE GENOMIC DNA]</scope>
    <source>
        <strain evidence="6">JS71</strain>
    </source>
</reference>
<dbReference type="Gene3D" id="3.90.1720.10">
    <property type="entry name" value="endopeptidase domain like (from Nostoc punctiforme)"/>
    <property type="match status" value="1"/>
</dbReference>
<feature type="domain" description="Peptidase C51" evidence="4">
    <location>
        <begin position="290"/>
        <end position="412"/>
    </location>
</feature>
<name>A0ABN5PVU1_9STRE</name>
<evidence type="ECO:0000256" key="2">
    <source>
        <dbReference type="SAM" id="Coils"/>
    </source>
</evidence>
<gene>
    <name evidence="5" type="ORF">D7D50_02930</name>
</gene>
<evidence type="ECO:0000313" key="5">
    <source>
        <dbReference type="EMBL" id="AYF93639.1"/>
    </source>
</evidence>
<dbReference type="InterPro" id="IPR058088">
    <property type="entry name" value="PcsB"/>
</dbReference>
<evidence type="ECO:0000259" key="4">
    <source>
        <dbReference type="PROSITE" id="PS50911"/>
    </source>
</evidence>
<organism evidence="5 6">
    <name type="scientific">Streptococcus koreensis</name>
    <dbReference type="NCBI Taxonomy" id="2382163"/>
    <lineage>
        <taxon>Bacteria</taxon>
        <taxon>Bacillati</taxon>
        <taxon>Bacillota</taxon>
        <taxon>Bacilli</taxon>
        <taxon>Lactobacillales</taxon>
        <taxon>Streptococcaceae</taxon>
        <taxon>Streptococcus</taxon>
    </lineage>
</organism>
<evidence type="ECO:0000256" key="1">
    <source>
        <dbReference type="ARBA" id="ARBA00022729"/>
    </source>
</evidence>
<dbReference type="InterPro" id="IPR057309">
    <property type="entry name" value="PcsB_CC"/>
</dbReference>
<dbReference type="EMBL" id="CP032620">
    <property type="protein sequence ID" value="AYF93639.1"/>
    <property type="molecule type" value="Genomic_DNA"/>
</dbReference>
<evidence type="ECO:0000256" key="3">
    <source>
        <dbReference type="SAM" id="SignalP"/>
    </source>
</evidence>
<dbReference type="Pfam" id="PF24568">
    <property type="entry name" value="CC_PcsB"/>
    <property type="match status" value="1"/>
</dbReference>
<feature type="signal peptide" evidence="3">
    <location>
        <begin position="1"/>
        <end position="17"/>
    </location>
</feature>
<sequence length="414" mass="43671">MKKKLLTTILLSTVALSQVGTVISVGADSTDDKIAAQDSKIADLSSKEQSAQAEVDQIQSQVSEIKKQQETLKAENERLNEESARLSAEIEELSKNIVARQESLANQARSAQTTGTATSYINAIVSSGSLTEAISRVSAMNEIASANNKMLEEQKRDKEAIDAKQKENNEAINTVIANQQKLDEDSQALTTKEAELKVAQLNLAAEKSTAENEKNALLAEKAAAEKAAAEAAAAEAAYRAQQEEQRKAVEASANTNLQAQVQAATQTPAAEAAQPQATVSTPVAPAVQTQTVATPAATSRPTYSSSASSYPVGECTWGAKVLAPWAGDYWGNGAQWAASAAAAGFRTGSQPQVGAIACWNDGGYGHVAVVTAVQSTTSIQVSESNYLGIRSIGNYRGWFNPVNAQGTVTYIYPN</sequence>
<feature type="coiled-coil region" evidence="2">
    <location>
        <begin position="41"/>
        <end position="96"/>
    </location>
</feature>
<dbReference type="Pfam" id="PF05257">
    <property type="entry name" value="CHAP"/>
    <property type="match status" value="1"/>
</dbReference>
<keyword evidence="6" id="KW-1185">Reference proteome</keyword>
<evidence type="ECO:0000313" key="6">
    <source>
        <dbReference type="Proteomes" id="UP000277293"/>
    </source>
</evidence>
<dbReference type="InterPro" id="IPR038765">
    <property type="entry name" value="Papain-like_cys_pep_sf"/>
</dbReference>
<dbReference type="RefSeq" id="WP_120701428.1">
    <property type="nucleotide sequence ID" value="NZ_CP032620.1"/>
</dbReference>
<dbReference type="Proteomes" id="UP000277293">
    <property type="component" value="Chromosome"/>
</dbReference>
<feature type="coiled-coil region" evidence="2">
    <location>
        <begin position="191"/>
        <end position="246"/>
    </location>
</feature>
<dbReference type="NCBIfam" id="NF046104">
    <property type="entry name" value="PptglHdxlasePcsB"/>
    <property type="match status" value="1"/>
</dbReference>
<keyword evidence="1 3" id="KW-0732">Signal</keyword>
<accession>A0ABN5PVU1</accession>
<dbReference type="InterPro" id="IPR007921">
    <property type="entry name" value="CHAP_dom"/>
</dbReference>
<dbReference type="SUPFAM" id="SSF54001">
    <property type="entry name" value="Cysteine proteinases"/>
    <property type="match status" value="1"/>
</dbReference>
<dbReference type="PROSITE" id="PS50911">
    <property type="entry name" value="CHAP"/>
    <property type="match status" value="1"/>
</dbReference>
<dbReference type="PRINTS" id="PR01852">
    <property type="entry name" value="SIBAPROTEIN"/>
</dbReference>
<dbReference type="InterPro" id="IPR009148">
    <property type="entry name" value="PcsB-like"/>
</dbReference>
<dbReference type="Gene3D" id="6.10.250.3150">
    <property type="match status" value="1"/>
</dbReference>